<keyword evidence="7" id="KW-1185">Reference proteome</keyword>
<evidence type="ECO:0000313" key="6">
    <source>
        <dbReference type="EMBL" id="MDO7842793.1"/>
    </source>
</evidence>
<dbReference type="InterPro" id="IPR006913">
    <property type="entry name" value="CENP-V/GFA"/>
</dbReference>
<evidence type="ECO:0000259" key="5">
    <source>
        <dbReference type="PROSITE" id="PS51891"/>
    </source>
</evidence>
<keyword evidence="3" id="KW-0862">Zinc</keyword>
<dbReference type="RefSeq" id="WP_304561245.1">
    <property type="nucleotide sequence ID" value="NZ_JAUQSZ010000006.1"/>
</dbReference>
<feature type="domain" description="CENP-V/GFA" evidence="5">
    <location>
        <begin position="1"/>
        <end position="119"/>
    </location>
</feature>
<comment type="caution">
    <text evidence="6">The sequence shown here is derived from an EMBL/GenBank/DDBJ whole genome shotgun (WGS) entry which is preliminary data.</text>
</comment>
<reference evidence="6" key="1">
    <citation type="submission" date="2023-07" db="EMBL/GenBank/DDBJ databases">
        <authorList>
            <person name="Kim M.K."/>
        </authorList>
    </citation>
    <scope>NUCLEOTIDE SEQUENCE</scope>
    <source>
        <strain evidence="6">CA1-15</strain>
    </source>
</reference>
<comment type="similarity">
    <text evidence="1">Belongs to the Gfa family.</text>
</comment>
<evidence type="ECO:0000256" key="1">
    <source>
        <dbReference type="ARBA" id="ARBA00005495"/>
    </source>
</evidence>
<name>A0ABT8ZZT5_9SPHN</name>
<dbReference type="PROSITE" id="PS51891">
    <property type="entry name" value="CENP_V_GFA"/>
    <property type="match status" value="1"/>
</dbReference>
<dbReference type="EMBL" id="JAUQSZ010000006">
    <property type="protein sequence ID" value="MDO7842793.1"/>
    <property type="molecule type" value="Genomic_DNA"/>
</dbReference>
<evidence type="ECO:0000256" key="3">
    <source>
        <dbReference type="ARBA" id="ARBA00022833"/>
    </source>
</evidence>
<dbReference type="InterPro" id="IPR011057">
    <property type="entry name" value="Mss4-like_sf"/>
</dbReference>
<dbReference type="Pfam" id="PF04828">
    <property type="entry name" value="GFA"/>
    <property type="match status" value="1"/>
</dbReference>
<dbReference type="Proteomes" id="UP001176468">
    <property type="component" value="Unassembled WGS sequence"/>
</dbReference>
<dbReference type="PANTHER" id="PTHR33337:SF33">
    <property type="entry name" value="CENP-V_GFA DOMAIN-CONTAINING PROTEIN"/>
    <property type="match status" value="1"/>
</dbReference>
<keyword evidence="2" id="KW-0479">Metal-binding</keyword>
<dbReference type="Gene3D" id="3.90.1590.10">
    <property type="entry name" value="glutathione-dependent formaldehyde- activating enzyme (gfa)"/>
    <property type="match status" value="1"/>
</dbReference>
<evidence type="ECO:0000256" key="4">
    <source>
        <dbReference type="ARBA" id="ARBA00023239"/>
    </source>
</evidence>
<sequence length="133" mass="14447">MRYTLALDALPSAYACHCHQCQRWSGSAFSLQALVPEAALSVSGPVAVYEKTTEDRVSTQRVCGECHSRIYNTNTRRPGVAVIRAGTLDDSEALECVAHIFTATKQRWVLLPEGVPAYAAAPPPDEMKAALSR</sequence>
<evidence type="ECO:0000256" key="2">
    <source>
        <dbReference type="ARBA" id="ARBA00022723"/>
    </source>
</evidence>
<evidence type="ECO:0000313" key="7">
    <source>
        <dbReference type="Proteomes" id="UP001176468"/>
    </source>
</evidence>
<dbReference type="PANTHER" id="PTHR33337">
    <property type="entry name" value="GFA DOMAIN-CONTAINING PROTEIN"/>
    <property type="match status" value="1"/>
</dbReference>
<proteinExistence type="inferred from homology"/>
<accession>A0ABT8ZZT5</accession>
<dbReference type="SUPFAM" id="SSF51316">
    <property type="entry name" value="Mss4-like"/>
    <property type="match status" value="1"/>
</dbReference>
<keyword evidence="4" id="KW-0456">Lyase</keyword>
<organism evidence="6 7">
    <name type="scientific">Sphingomonas immobilis</name>
    <dbReference type="NCBI Taxonomy" id="3063997"/>
    <lineage>
        <taxon>Bacteria</taxon>
        <taxon>Pseudomonadati</taxon>
        <taxon>Pseudomonadota</taxon>
        <taxon>Alphaproteobacteria</taxon>
        <taxon>Sphingomonadales</taxon>
        <taxon>Sphingomonadaceae</taxon>
        <taxon>Sphingomonas</taxon>
    </lineage>
</organism>
<protein>
    <submittedName>
        <fullName evidence="6">GFA family protein</fullName>
    </submittedName>
</protein>
<gene>
    <name evidence="6" type="ORF">Q5H94_10675</name>
</gene>